<dbReference type="GO" id="GO:0006629">
    <property type="term" value="P:lipid metabolic process"/>
    <property type="evidence" value="ECO:0007669"/>
    <property type="project" value="InterPro"/>
</dbReference>
<dbReference type="EC" id="3.1.4.46" evidence="2"/>
<evidence type="ECO:0000259" key="1">
    <source>
        <dbReference type="PROSITE" id="PS51704"/>
    </source>
</evidence>
<dbReference type="EMBL" id="LN554847">
    <property type="protein sequence ID" value="CED57728.1"/>
    <property type="molecule type" value="Genomic_DNA"/>
</dbReference>
<evidence type="ECO:0000313" key="3">
    <source>
        <dbReference type="Proteomes" id="UP000032427"/>
    </source>
</evidence>
<dbReference type="KEGG" id="awd:AWOD_II_1109"/>
<keyword evidence="3" id="KW-1185">Reference proteome</keyword>
<dbReference type="HOGENOM" id="CLU_030006_3_2_6"/>
<feature type="domain" description="GP-PDE" evidence="1">
    <location>
        <begin position="2"/>
        <end position="243"/>
    </location>
</feature>
<evidence type="ECO:0000313" key="2">
    <source>
        <dbReference type="EMBL" id="CED57728.1"/>
    </source>
</evidence>
<dbReference type="InterPro" id="IPR030395">
    <property type="entry name" value="GP_PDE_dom"/>
</dbReference>
<accession>A0A090K1W1</accession>
<dbReference type="SUPFAM" id="SSF51695">
    <property type="entry name" value="PLC-like phosphodiesterases"/>
    <property type="match status" value="1"/>
</dbReference>
<dbReference type="AlphaFoldDB" id="A0A090K1W1"/>
<dbReference type="PROSITE" id="PS51704">
    <property type="entry name" value="GP_PDE"/>
    <property type="match status" value="1"/>
</dbReference>
<reference evidence="3" key="1">
    <citation type="submission" date="2014-09" db="EMBL/GenBank/DDBJ databases">
        <authorList>
            <person name="Hjerde E."/>
        </authorList>
    </citation>
    <scope>NUCLEOTIDE SEQUENCE [LARGE SCALE GENOMIC DNA]</scope>
    <source>
        <strain evidence="3">06/09/139</strain>
    </source>
</reference>
<dbReference type="Gene3D" id="3.20.20.190">
    <property type="entry name" value="Phosphatidylinositol (PI) phosphodiesterase"/>
    <property type="match status" value="1"/>
</dbReference>
<dbReference type="PATRIC" id="fig|80852.17.peg.3911"/>
<dbReference type="GO" id="GO:0008889">
    <property type="term" value="F:glycerophosphodiester phosphodiesterase activity"/>
    <property type="evidence" value="ECO:0007669"/>
    <property type="project" value="UniProtKB-EC"/>
</dbReference>
<dbReference type="PANTHER" id="PTHR46211:SF14">
    <property type="entry name" value="GLYCEROPHOSPHODIESTER PHOSPHODIESTERASE"/>
    <property type="match status" value="1"/>
</dbReference>
<dbReference type="InterPro" id="IPR017946">
    <property type="entry name" value="PLC-like_Pdiesterase_TIM-brl"/>
</dbReference>
<proteinExistence type="predicted"/>
<gene>
    <name evidence="2" type="ORF">AWOD_II_1109</name>
</gene>
<sequence>MKTLIAHRGMSSLAPENTLSAFSLCKDHGVQWFECDVDILQDGTVIISHDDTLDRCTDKSGRLCDISNADLSSIDAGSWFSDDYIDERLPTVQQLIAMANEKELNLNIEIKSCSASAKLSHLLIDNLIIALKELAPERELIISSFNHLVLSEFKRKSPQTKIACLFESHNLWDDWNSIIEWCEADYIHPEEKGLTREMVQKFKASGIKVNVWTVNDLARANELFNWGVDGICTDIAHQFPSKYKARK</sequence>
<organism evidence="2 3">
    <name type="scientific">Aliivibrio wodanis</name>
    <dbReference type="NCBI Taxonomy" id="80852"/>
    <lineage>
        <taxon>Bacteria</taxon>
        <taxon>Pseudomonadati</taxon>
        <taxon>Pseudomonadota</taxon>
        <taxon>Gammaproteobacteria</taxon>
        <taxon>Vibrionales</taxon>
        <taxon>Vibrionaceae</taxon>
        <taxon>Aliivibrio</taxon>
    </lineage>
</organism>
<dbReference type="Proteomes" id="UP000032427">
    <property type="component" value="Chromosome 2"/>
</dbReference>
<dbReference type="PANTHER" id="PTHR46211">
    <property type="entry name" value="GLYCEROPHOSPHORYL DIESTER PHOSPHODIESTERASE"/>
    <property type="match status" value="1"/>
</dbReference>
<dbReference type="STRING" id="80852.AWOD_II_1109"/>
<dbReference type="OrthoDB" id="9795622at2"/>
<dbReference type="GeneID" id="28543363"/>
<protein>
    <submittedName>
        <fullName evidence="2">Glycerophosphoryl diester phosphodiesterase</fullName>
        <ecNumber evidence="2">3.1.4.46</ecNumber>
    </submittedName>
</protein>
<name>A0A090K1W1_9GAMM</name>
<dbReference type="Pfam" id="PF03009">
    <property type="entry name" value="GDPD"/>
    <property type="match status" value="1"/>
</dbReference>
<keyword evidence="2" id="KW-0378">Hydrolase</keyword>